<evidence type="ECO:0000313" key="2">
    <source>
        <dbReference type="EMBL" id="ELU43081.1"/>
    </source>
</evidence>
<dbReference type="InterPro" id="IPR050817">
    <property type="entry name" value="DjlA_DnaK_co-chaperone"/>
</dbReference>
<dbReference type="PRINTS" id="PR00625">
    <property type="entry name" value="JDOMAIN"/>
</dbReference>
<dbReference type="OrthoDB" id="442087at2759"/>
<proteinExistence type="predicted"/>
<dbReference type="Gene3D" id="1.10.287.110">
    <property type="entry name" value="DnaJ domain"/>
    <property type="match status" value="1"/>
</dbReference>
<dbReference type="Pfam" id="PF00226">
    <property type="entry name" value="DnaJ"/>
    <property type="match status" value="1"/>
</dbReference>
<protein>
    <submittedName>
        <fullName evidence="2">DnaJ domain-containing protein</fullName>
    </submittedName>
</protein>
<dbReference type="STRING" id="983506.L8WYA6"/>
<dbReference type="CDD" id="cd06257">
    <property type="entry name" value="DnaJ"/>
    <property type="match status" value="1"/>
</dbReference>
<dbReference type="SUPFAM" id="SSF46565">
    <property type="entry name" value="Chaperone J-domain"/>
    <property type="match status" value="1"/>
</dbReference>
<dbReference type="PROSITE" id="PS50076">
    <property type="entry name" value="DNAJ_2"/>
    <property type="match status" value="1"/>
</dbReference>
<dbReference type="SMART" id="SM00271">
    <property type="entry name" value="DnaJ"/>
    <property type="match status" value="1"/>
</dbReference>
<evidence type="ECO:0000259" key="1">
    <source>
        <dbReference type="PROSITE" id="PS50076"/>
    </source>
</evidence>
<evidence type="ECO:0000313" key="3">
    <source>
        <dbReference type="Proteomes" id="UP000011668"/>
    </source>
</evidence>
<dbReference type="OMA" id="VFQSTMG"/>
<sequence>MTSASDSDSVWVPSRSGLVELNMIAPHIMSSAFPNYYELLHLSPTATTDEIRTAYKKESLRTHPDRLGNATQEEKRAATEKFQAVADAYYVLSDPVRRKEYDTLFAQRTSHFTTDPGASESFFAQFANLFTGGGSSEPPPHRPDPEGVFGDVFEDLLRPEVEKHASWWTYLGAASGAGLGYIIANIPGMIMGGYAGNRLGAIRDAKGKPVAVVFSQLGGSQKAEIYIYRYAESIQLVLPKAVEMEMLAESFVANGARPVFHEPSPELLYSPNSMLSVFGVEVDHCY</sequence>
<dbReference type="HOGENOM" id="CLU_073129_1_0_1"/>
<name>L8WYA6_THACA</name>
<accession>L8WYA6</accession>
<dbReference type="Proteomes" id="UP000011668">
    <property type="component" value="Unassembled WGS sequence"/>
</dbReference>
<feature type="domain" description="J" evidence="1">
    <location>
        <begin position="35"/>
        <end position="105"/>
    </location>
</feature>
<organism evidence="2 3">
    <name type="scientific">Thanatephorus cucumeris (strain AG1-IA)</name>
    <name type="common">Rice sheath blight fungus</name>
    <name type="synonym">Rhizoctonia solani</name>
    <dbReference type="NCBI Taxonomy" id="983506"/>
    <lineage>
        <taxon>Eukaryota</taxon>
        <taxon>Fungi</taxon>
        <taxon>Dikarya</taxon>
        <taxon>Basidiomycota</taxon>
        <taxon>Agaricomycotina</taxon>
        <taxon>Agaricomycetes</taxon>
        <taxon>Cantharellales</taxon>
        <taxon>Ceratobasidiaceae</taxon>
        <taxon>Rhizoctonia</taxon>
        <taxon>Rhizoctonia solani AG-1</taxon>
    </lineage>
</organism>
<dbReference type="AlphaFoldDB" id="L8WYA6"/>
<dbReference type="EMBL" id="AFRT01000610">
    <property type="protein sequence ID" value="ELU43081.1"/>
    <property type="molecule type" value="Genomic_DNA"/>
</dbReference>
<comment type="caution">
    <text evidence="2">The sequence shown here is derived from an EMBL/GenBank/DDBJ whole genome shotgun (WGS) entry which is preliminary data.</text>
</comment>
<keyword evidence="3" id="KW-1185">Reference proteome</keyword>
<dbReference type="PANTHER" id="PTHR24074">
    <property type="entry name" value="CO-CHAPERONE PROTEIN DJLA"/>
    <property type="match status" value="1"/>
</dbReference>
<dbReference type="InterPro" id="IPR036869">
    <property type="entry name" value="J_dom_sf"/>
</dbReference>
<dbReference type="InterPro" id="IPR001623">
    <property type="entry name" value="DnaJ_domain"/>
</dbReference>
<reference evidence="2 3" key="1">
    <citation type="journal article" date="2013" name="Nat. Commun.">
        <title>The evolution and pathogenic mechanisms of the rice sheath blight pathogen.</title>
        <authorList>
            <person name="Zheng A."/>
            <person name="Lin R."/>
            <person name="Xu L."/>
            <person name="Qin P."/>
            <person name="Tang C."/>
            <person name="Ai P."/>
            <person name="Zhang D."/>
            <person name="Liu Y."/>
            <person name="Sun Z."/>
            <person name="Feng H."/>
            <person name="Wang Y."/>
            <person name="Chen Y."/>
            <person name="Liang X."/>
            <person name="Fu R."/>
            <person name="Li Q."/>
            <person name="Zhang J."/>
            <person name="Yu X."/>
            <person name="Xie Z."/>
            <person name="Ding L."/>
            <person name="Guan P."/>
            <person name="Tang J."/>
            <person name="Liang Y."/>
            <person name="Wang S."/>
            <person name="Deng Q."/>
            <person name="Li S."/>
            <person name="Zhu J."/>
            <person name="Wang L."/>
            <person name="Liu H."/>
            <person name="Li P."/>
        </authorList>
    </citation>
    <scope>NUCLEOTIDE SEQUENCE [LARGE SCALE GENOMIC DNA]</scope>
    <source>
        <strain evidence="3">AG-1 IA</strain>
    </source>
</reference>
<gene>
    <name evidence="2" type="ORF">AG1IA_02892</name>
</gene>